<evidence type="ECO:0000313" key="2">
    <source>
        <dbReference type="Proteomes" id="UP001638806"/>
    </source>
</evidence>
<evidence type="ECO:0000313" key="1">
    <source>
        <dbReference type="EMBL" id="KAL3962631.1"/>
    </source>
</evidence>
<proteinExistence type="predicted"/>
<dbReference type="Proteomes" id="UP001638806">
    <property type="component" value="Unassembled WGS sequence"/>
</dbReference>
<comment type="caution">
    <text evidence="1">The sequence shown here is derived from an EMBL/GenBank/DDBJ whole genome shotgun (WGS) entry which is preliminary data.</text>
</comment>
<dbReference type="EMBL" id="JBGNUJ010000003">
    <property type="protein sequence ID" value="KAL3962631.1"/>
    <property type="molecule type" value="Genomic_DNA"/>
</dbReference>
<keyword evidence="2" id="KW-1185">Reference proteome</keyword>
<reference evidence="1" key="1">
    <citation type="submission" date="2024-12" db="EMBL/GenBank/DDBJ databases">
        <title>Comparative genomics and development of molecular markers within Purpureocillium lilacinum and among Purpureocillium species.</title>
        <authorList>
            <person name="Yeh Z.-Y."/>
            <person name="Ni N.-T."/>
            <person name="Lo P.-H."/>
            <person name="Mushyakhwo K."/>
            <person name="Lin C.-F."/>
            <person name="Nai Y.-S."/>
        </authorList>
    </citation>
    <scope>NUCLEOTIDE SEQUENCE</scope>
    <source>
        <strain evidence="1">NCHU-NPUST-175</strain>
    </source>
</reference>
<name>A0ACC4E2A8_PURLI</name>
<protein>
    <submittedName>
        <fullName evidence="1">Uncharacterized protein</fullName>
    </submittedName>
</protein>
<sequence>MGNLARHQLVRGGGDADGAHTSHAHSHNLASQAPPTKQGSSLIKSCRPTPAWPRSSWAGKGWTAQVGGSTASLRYSPGYLFFVGNAIVVAQGSWAIRADAVRATDPGCADLCQQPLSHASRYNVASPDIDGCAWTPQSSYGAIRRRSSDVFSVSPHRFVSCFISGLISATCTTTTRCILPTAGTRGHSTRIATKLSYHMPAGVSYSRQVGSQLVPRTRMTPSAFDTAPWLPGIDLGPNPIKRFFFDLHRR</sequence>
<gene>
    <name evidence="1" type="ORF">ACCO45_004154</name>
</gene>
<accession>A0ACC4E2A8</accession>
<organism evidence="1 2">
    <name type="scientific">Purpureocillium lilacinum</name>
    <name type="common">Paecilomyces lilacinus</name>
    <dbReference type="NCBI Taxonomy" id="33203"/>
    <lineage>
        <taxon>Eukaryota</taxon>
        <taxon>Fungi</taxon>
        <taxon>Dikarya</taxon>
        <taxon>Ascomycota</taxon>
        <taxon>Pezizomycotina</taxon>
        <taxon>Sordariomycetes</taxon>
        <taxon>Hypocreomycetidae</taxon>
        <taxon>Hypocreales</taxon>
        <taxon>Ophiocordycipitaceae</taxon>
        <taxon>Purpureocillium</taxon>
    </lineage>
</organism>